<name>A0ABV0AFC5_9FLAO</name>
<sequence>MLRFLFFIILFTFNTHFVHATYGIKNTIVFPKAEVINEYTTRIPFKLVDHLIVIEAEILNQKGNFIIDTGSETLILNKIHFPELYDYQRKSQEVFGVLQSIDNPYEKRIKEFQIEGFKLENKKSDIIDLSHIETIKKVKLLGIIGYSILKDYEVFIDLFLNQITLTKVDALGNTLNKNVYLEKIVDSLDFKLKKHTIIINGSINNQEVKLGLDTAAEFNQINKSVNKKVLKYFIPKKRLTLTGASNKKIEVLAGKLHRVKLSKTIYFGPMFTVLTNLNKMNETFGTNLDGILGYEFFAQKRTIINYRKEKLYFIDYPINQK</sequence>
<feature type="domain" description="Retropepsins" evidence="2">
    <location>
        <begin position="54"/>
        <end position="154"/>
    </location>
</feature>
<reference evidence="3 4" key="1">
    <citation type="submission" date="2024-01" db="EMBL/GenBank/DDBJ databases">
        <title>Mariniflexile litorale sp. nov., isolated from the shallow sediments of the Sea of Japan.</title>
        <authorList>
            <person name="Romanenko L."/>
            <person name="Bystritskaya E."/>
            <person name="Isaeva M."/>
        </authorList>
    </citation>
    <scope>NUCLEOTIDE SEQUENCE [LARGE SCALE GENOMIC DNA]</scope>
    <source>
        <strain evidence="3 4">KCTC 32427</strain>
    </source>
</reference>
<dbReference type="Pfam" id="PF13650">
    <property type="entry name" value="Asp_protease_2"/>
    <property type="match status" value="1"/>
</dbReference>
<dbReference type="EMBL" id="JAZHYP010000004">
    <property type="protein sequence ID" value="MEN3324194.1"/>
    <property type="molecule type" value="Genomic_DNA"/>
</dbReference>
<dbReference type="SUPFAM" id="SSF50630">
    <property type="entry name" value="Acid proteases"/>
    <property type="match status" value="2"/>
</dbReference>
<dbReference type="PROSITE" id="PS00141">
    <property type="entry name" value="ASP_PROTEASE"/>
    <property type="match status" value="1"/>
</dbReference>
<dbReference type="InterPro" id="IPR001969">
    <property type="entry name" value="Aspartic_peptidase_AS"/>
</dbReference>
<keyword evidence="4" id="KW-1185">Reference proteome</keyword>
<comment type="caution">
    <text evidence="3">The sequence shown here is derived from an EMBL/GenBank/DDBJ whole genome shotgun (WGS) entry which is preliminary data.</text>
</comment>
<dbReference type="Proteomes" id="UP001416393">
    <property type="component" value="Unassembled WGS sequence"/>
</dbReference>
<proteinExistence type="predicted"/>
<dbReference type="RefSeq" id="WP_346241998.1">
    <property type="nucleotide sequence ID" value="NZ_JAZHYP010000004.1"/>
</dbReference>
<protein>
    <recommendedName>
        <fullName evidence="2">Retropepsins domain-containing protein</fullName>
    </recommendedName>
</protein>
<evidence type="ECO:0000313" key="4">
    <source>
        <dbReference type="Proteomes" id="UP001416393"/>
    </source>
</evidence>
<dbReference type="InterPro" id="IPR021109">
    <property type="entry name" value="Peptidase_aspartic_dom_sf"/>
</dbReference>
<evidence type="ECO:0000256" key="1">
    <source>
        <dbReference type="ARBA" id="ARBA00022801"/>
    </source>
</evidence>
<evidence type="ECO:0000259" key="2">
    <source>
        <dbReference type="Pfam" id="PF00077"/>
    </source>
</evidence>
<organism evidence="3 4">
    <name type="scientific">Mariniflexile soesokkakense</name>
    <dbReference type="NCBI Taxonomy" id="1343160"/>
    <lineage>
        <taxon>Bacteria</taxon>
        <taxon>Pseudomonadati</taxon>
        <taxon>Bacteroidota</taxon>
        <taxon>Flavobacteriia</taxon>
        <taxon>Flavobacteriales</taxon>
        <taxon>Flavobacteriaceae</taxon>
        <taxon>Mariniflexile</taxon>
    </lineage>
</organism>
<dbReference type="Gene3D" id="2.40.70.10">
    <property type="entry name" value="Acid Proteases"/>
    <property type="match status" value="2"/>
</dbReference>
<evidence type="ECO:0000313" key="3">
    <source>
        <dbReference type="EMBL" id="MEN3324194.1"/>
    </source>
</evidence>
<dbReference type="Pfam" id="PF00077">
    <property type="entry name" value="RVP"/>
    <property type="match status" value="1"/>
</dbReference>
<keyword evidence="1" id="KW-0378">Hydrolase</keyword>
<gene>
    <name evidence="3" type="ORF">VP395_10670</name>
</gene>
<dbReference type="InterPro" id="IPR018061">
    <property type="entry name" value="Retropepsins"/>
</dbReference>
<accession>A0ABV0AFC5</accession>